<evidence type="ECO:0000313" key="10">
    <source>
        <dbReference type="EMBL" id="KKM98845.1"/>
    </source>
</evidence>
<dbReference type="EMBL" id="LAZR01005569">
    <property type="protein sequence ID" value="KKM98845.1"/>
    <property type="molecule type" value="Genomic_DNA"/>
</dbReference>
<dbReference type="SUPFAM" id="SSF63380">
    <property type="entry name" value="Riboflavin synthase domain-like"/>
    <property type="match status" value="2"/>
</dbReference>
<dbReference type="Pfam" id="PF00677">
    <property type="entry name" value="Lum_binding"/>
    <property type="match status" value="2"/>
</dbReference>
<dbReference type="PROSITE" id="PS51177">
    <property type="entry name" value="LUMAZINE_BIND"/>
    <property type="match status" value="2"/>
</dbReference>
<dbReference type="PIRSF" id="PIRSF000498">
    <property type="entry name" value="Riboflavin_syn_A"/>
    <property type="match status" value="1"/>
</dbReference>
<comment type="pathway">
    <text evidence="3">Cofactor biosynthesis; riboflavin biosynthesis; riboflavin from 2-hydroxy-3-oxobutyl phosphate and 5-amino-6-(D-ribitylamino)uracil: step 2/2.</text>
</comment>
<keyword evidence="7" id="KW-0808">Transferase</keyword>
<evidence type="ECO:0000256" key="5">
    <source>
        <dbReference type="ARBA" id="ARBA00013950"/>
    </source>
</evidence>
<protein>
    <recommendedName>
        <fullName evidence="5">Riboflavin synthase</fullName>
        <ecNumber evidence="4">2.5.1.9</ecNumber>
    </recommendedName>
</protein>
<dbReference type="InterPro" id="IPR026017">
    <property type="entry name" value="Lumazine-bd_dom"/>
</dbReference>
<dbReference type="EC" id="2.5.1.9" evidence="4"/>
<sequence>MNYELDTELWFLACEQRATSNERRIMFTGLVEEIGIIKRVHTAPCYGLEIMAQKVGEGMEPSHSIAVSGVCLTVTGVSKNIFSVEVIPQTLQKTNLSYIREGEKVNLERALLSTGRLGGHMVTGDIDGVGRVAEVLKRKEEVVIQIEPPLSLMKYIVEQGRITLEGVSLTVASCSETDFRVCLIPFTLNNTTLALKKKDDLVNLEVDIISKYMEKLIRNSHPHKSRINKEFLKRVGY</sequence>
<dbReference type="AlphaFoldDB" id="A0A0F9PCX4"/>
<name>A0A0F9PCX4_9ZZZZ</name>
<dbReference type="GO" id="GO:0009231">
    <property type="term" value="P:riboflavin biosynthetic process"/>
    <property type="evidence" value="ECO:0007669"/>
    <property type="project" value="UniProtKB-KW"/>
</dbReference>
<evidence type="ECO:0000256" key="6">
    <source>
        <dbReference type="ARBA" id="ARBA00022619"/>
    </source>
</evidence>
<dbReference type="InterPro" id="IPR001783">
    <property type="entry name" value="Lumazine-bd"/>
</dbReference>
<dbReference type="FunFam" id="2.40.30.20:FF:000004">
    <property type="entry name" value="Riboflavin synthase, alpha subunit"/>
    <property type="match status" value="1"/>
</dbReference>
<accession>A0A0F9PCX4</accession>
<evidence type="ECO:0000256" key="2">
    <source>
        <dbReference type="ARBA" id="ARBA00002803"/>
    </source>
</evidence>
<evidence type="ECO:0000256" key="8">
    <source>
        <dbReference type="ARBA" id="ARBA00022737"/>
    </source>
</evidence>
<dbReference type="InterPro" id="IPR023366">
    <property type="entry name" value="ATP_synth_asu-like_sf"/>
</dbReference>
<proteinExistence type="predicted"/>
<evidence type="ECO:0000256" key="3">
    <source>
        <dbReference type="ARBA" id="ARBA00004887"/>
    </source>
</evidence>
<dbReference type="InterPro" id="IPR017938">
    <property type="entry name" value="Riboflavin_synthase-like_b-brl"/>
</dbReference>
<evidence type="ECO:0000256" key="4">
    <source>
        <dbReference type="ARBA" id="ARBA00012827"/>
    </source>
</evidence>
<dbReference type="NCBIfam" id="NF006767">
    <property type="entry name" value="PRK09289.1"/>
    <property type="match status" value="1"/>
</dbReference>
<dbReference type="PANTHER" id="PTHR21098:SF12">
    <property type="entry name" value="RIBOFLAVIN SYNTHASE"/>
    <property type="match status" value="1"/>
</dbReference>
<evidence type="ECO:0000259" key="9">
    <source>
        <dbReference type="PROSITE" id="PS51177"/>
    </source>
</evidence>
<evidence type="ECO:0000256" key="1">
    <source>
        <dbReference type="ARBA" id="ARBA00000968"/>
    </source>
</evidence>
<keyword evidence="6" id="KW-0686">Riboflavin biosynthesis</keyword>
<comment type="caution">
    <text evidence="10">The sequence shown here is derived from an EMBL/GenBank/DDBJ whole genome shotgun (WGS) entry which is preliminary data.</text>
</comment>
<keyword evidence="8" id="KW-0677">Repeat</keyword>
<dbReference type="GO" id="GO:0004746">
    <property type="term" value="F:riboflavin synthase activity"/>
    <property type="evidence" value="ECO:0007669"/>
    <property type="project" value="UniProtKB-EC"/>
</dbReference>
<reference evidence="10" key="1">
    <citation type="journal article" date="2015" name="Nature">
        <title>Complex archaea that bridge the gap between prokaryotes and eukaryotes.</title>
        <authorList>
            <person name="Spang A."/>
            <person name="Saw J.H."/>
            <person name="Jorgensen S.L."/>
            <person name="Zaremba-Niedzwiedzka K."/>
            <person name="Martijn J."/>
            <person name="Lind A.E."/>
            <person name="van Eijk R."/>
            <person name="Schleper C."/>
            <person name="Guy L."/>
            <person name="Ettema T.J."/>
        </authorList>
    </citation>
    <scope>NUCLEOTIDE SEQUENCE</scope>
</reference>
<dbReference type="NCBIfam" id="TIGR00187">
    <property type="entry name" value="ribE"/>
    <property type="match status" value="1"/>
</dbReference>
<feature type="domain" description="Lumazine-binding" evidence="9">
    <location>
        <begin position="26"/>
        <end position="120"/>
    </location>
</feature>
<dbReference type="CDD" id="cd00402">
    <property type="entry name" value="Riboflavin_synthase_like"/>
    <property type="match status" value="1"/>
</dbReference>
<evidence type="ECO:0000256" key="7">
    <source>
        <dbReference type="ARBA" id="ARBA00022679"/>
    </source>
</evidence>
<gene>
    <name evidence="10" type="ORF">LCGC14_1153820</name>
</gene>
<comment type="catalytic activity">
    <reaction evidence="1">
        <text>2 6,7-dimethyl-8-(1-D-ribityl)lumazine + H(+) = 5-amino-6-(D-ribitylamino)uracil + riboflavin</text>
        <dbReference type="Rhea" id="RHEA:20772"/>
        <dbReference type="ChEBI" id="CHEBI:15378"/>
        <dbReference type="ChEBI" id="CHEBI:15934"/>
        <dbReference type="ChEBI" id="CHEBI:57986"/>
        <dbReference type="ChEBI" id="CHEBI:58201"/>
        <dbReference type="EC" id="2.5.1.9"/>
    </reaction>
</comment>
<dbReference type="PANTHER" id="PTHR21098">
    <property type="entry name" value="RIBOFLAVIN SYNTHASE ALPHA CHAIN"/>
    <property type="match status" value="1"/>
</dbReference>
<organism evidence="10">
    <name type="scientific">marine sediment metagenome</name>
    <dbReference type="NCBI Taxonomy" id="412755"/>
    <lineage>
        <taxon>unclassified sequences</taxon>
        <taxon>metagenomes</taxon>
        <taxon>ecological metagenomes</taxon>
    </lineage>
</organism>
<comment type="function">
    <text evidence="2">Catalyzes the dismutation of two molecules of 6,7-dimethyl-8-ribityllumazine, resulting in the formation of riboflavin and 5-amino-6-(D-ribitylamino)uracil.</text>
</comment>
<dbReference type="Gene3D" id="2.40.30.20">
    <property type="match status" value="2"/>
</dbReference>
<feature type="domain" description="Lumazine-binding" evidence="9">
    <location>
        <begin position="121"/>
        <end position="217"/>
    </location>
</feature>